<dbReference type="EnsemblPlants" id="OGLUM04G11570.1">
    <property type="protein sequence ID" value="OGLUM04G11570.1"/>
    <property type="gene ID" value="OGLUM04G11570"/>
</dbReference>
<dbReference type="PROSITE" id="PS51144">
    <property type="entry name" value="ALPHA_CA_2"/>
    <property type="match status" value="1"/>
</dbReference>
<dbReference type="EnsemblPlants" id="OGLUM04G11570.3">
    <property type="protein sequence ID" value="OGLUM04G11570.3"/>
    <property type="gene ID" value="OGLUM04G11570"/>
</dbReference>
<keyword evidence="6" id="KW-0732">Signal</keyword>
<feature type="signal peptide" evidence="6">
    <location>
        <begin position="1"/>
        <end position="23"/>
    </location>
</feature>
<proteinExistence type="inferred from homology"/>
<evidence type="ECO:0000256" key="4">
    <source>
        <dbReference type="ARBA" id="ARBA00022833"/>
    </source>
</evidence>
<dbReference type="CDD" id="cd03124">
    <property type="entry name" value="alpha_CA_prokaryotic_like"/>
    <property type="match status" value="1"/>
</dbReference>
<keyword evidence="4 6" id="KW-0862">Zinc</keyword>
<dbReference type="GO" id="GO:0008270">
    <property type="term" value="F:zinc ion binding"/>
    <property type="evidence" value="ECO:0007669"/>
    <property type="project" value="UniProtKB-UniRule"/>
</dbReference>
<keyword evidence="9" id="KW-1185">Reference proteome</keyword>
<evidence type="ECO:0000259" key="7">
    <source>
        <dbReference type="PROSITE" id="PS51144"/>
    </source>
</evidence>
<keyword evidence="5 6" id="KW-0456">Lyase</keyword>
<evidence type="ECO:0000256" key="1">
    <source>
        <dbReference type="ARBA" id="ARBA00001947"/>
    </source>
</evidence>
<dbReference type="GO" id="GO:0004089">
    <property type="term" value="F:carbonate dehydratase activity"/>
    <property type="evidence" value="ECO:0007669"/>
    <property type="project" value="UniProtKB-UniRule"/>
</dbReference>
<dbReference type="InterPro" id="IPR023561">
    <property type="entry name" value="Carbonic_anhydrase_a-class"/>
</dbReference>
<accession>A0A0D9ZKH5</accession>
<evidence type="ECO:0000313" key="9">
    <source>
        <dbReference type="Proteomes" id="UP000026961"/>
    </source>
</evidence>
<protein>
    <recommendedName>
        <fullName evidence="2 6">Carbonic anhydrase</fullName>
        <ecNumber evidence="2 6">4.2.1.1</ecNumber>
    </recommendedName>
</protein>
<organism evidence="8">
    <name type="scientific">Oryza glumipatula</name>
    <dbReference type="NCBI Taxonomy" id="40148"/>
    <lineage>
        <taxon>Eukaryota</taxon>
        <taxon>Viridiplantae</taxon>
        <taxon>Streptophyta</taxon>
        <taxon>Embryophyta</taxon>
        <taxon>Tracheophyta</taxon>
        <taxon>Spermatophyta</taxon>
        <taxon>Magnoliopsida</taxon>
        <taxon>Liliopsida</taxon>
        <taxon>Poales</taxon>
        <taxon>Poaceae</taxon>
        <taxon>BOP clade</taxon>
        <taxon>Oryzoideae</taxon>
        <taxon>Oryzeae</taxon>
        <taxon>Oryzinae</taxon>
        <taxon>Oryza</taxon>
    </lineage>
</organism>
<dbReference type="Gramene" id="OGLUM04G11570.1">
    <property type="protein sequence ID" value="OGLUM04G11570.1"/>
    <property type="gene ID" value="OGLUM04G11570"/>
</dbReference>
<dbReference type="Pfam" id="PF00194">
    <property type="entry name" value="Carb_anhydrase"/>
    <property type="match status" value="1"/>
</dbReference>
<evidence type="ECO:0000313" key="8">
    <source>
        <dbReference type="EnsemblPlants" id="OGLUM04G11570.3"/>
    </source>
</evidence>
<dbReference type="InterPro" id="IPR036398">
    <property type="entry name" value="CA_dom_sf"/>
</dbReference>
<comment type="similarity">
    <text evidence="6">Belongs to the alpha-carbonic anhydrase family.</text>
</comment>
<dbReference type="AlphaFoldDB" id="A0A0D9ZKH5"/>
<dbReference type="GO" id="GO:0009570">
    <property type="term" value="C:chloroplast stroma"/>
    <property type="evidence" value="ECO:0007669"/>
    <property type="project" value="EnsemblPlants"/>
</dbReference>
<dbReference type="HOGENOM" id="CLU_039326_0_0_1"/>
<dbReference type="InterPro" id="IPR018338">
    <property type="entry name" value="Carbonic_anhydrase_a-class_CS"/>
</dbReference>
<dbReference type="Gene3D" id="3.10.200.10">
    <property type="entry name" value="Alpha carbonic anhydrase"/>
    <property type="match status" value="1"/>
</dbReference>
<dbReference type="STRING" id="40148.A0A0D9ZKH5"/>
<sequence length="278" mass="31183">MTASHGNAIFVLLLCTLFLPSLACDSGGVKFGYTGSIGPDFWGNLSADFTRCSNGKQQSPIDIDTNNLVHELNMEPLHRNYTAANATLVDNIFNVALRYEEAAGVLSINGVKYTLKQMHWHSPSEHTINGFRFPLELHMVHTNENGNITVLAFLYRFGRPDPFFEQIQDKLAALNAEGCKAEKGSPVPAGSVSLLTMRQHVHIYYRYVGSLTTPPCAENVIWNIPAMPREMTPQQAADLMAPLDEGYRRNSRPTQQMNGRTVQLYHRFWGKKKRRSSP</sequence>
<dbReference type="EnsemblPlants" id="OGLUM04G11570.2">
    <property type="protein sequence ID" value="OGLUM04G11570.2"/>
    <property type="gene ID" value="OGLUM04G11570"/>
</dbReference>
<dbReference type="PROSITE" id="PS00162">
    <property type="entry name" value="ALPHA_CA_1"/>
    <property type="match status" value="1"/>
</dbReference>
<evidence type="ECO:0000256" key="2">
    <source>
        <dbReference type="ARBA" id="ARBA00012925"/>
    </source>
</evidence>
<feature type="chain" id="PRO_5007398582" description="Carbonic anhydrase" evidence="6">
    <location>
        <begin position="24"/>
        <end position="278"/>
    </location>
</feature>
<comment type="cofactor">
    <cofactor evidence="1 6">
        <name>Zn(2+)</name>
        <dbReference type="ChEBI" id="CHEBI:29105"/>
    </cofactor>
</comment>
<dbReference type="EC" id="4.2.1.1" evidence="2 6"/>
<evidence type="ECO:0000256" key="3">
    <source>
        <dbReference type="ARBA" id="ARBA00022723"/>
    </source>
</evidence>
<name>A0A0D9ZKH5_9ORYZ</name>
<dbReference type="Gramene" id="OGLUM04G11570.3">
    <property type="protein sequence ID" value="OGLUM04G11570.3"/>
    <property type="gene ID" value="OGLUM04G11570"/>
</dbReference>
<dbReference type="Proteomes" id="UP000026961">
    <property type="component" value="Chromosome 4"/>
</dbReference>
<evidence type="ECO:0000256" key="6">
    <source>
        <dbReference type="RuleBase" id="RU367011"/>
    </source>
</evidence>
<evidence type="ECO:0000256" key="5">
    <source>
        <dbReference type="ARBA" id="ARBA00023239"/>
    </source>
</evidence>
<dbReference type="InterPro" id="IPR001148">
    <property type="entry name" value="CA_dom"/>
</dbReference>
<dbReference type="PANTHER" id="PTHR18952">
    <property type="entry name" value="CARBONIC ANHYDRASE"/>
    <property type="match status" value="1"/>
</dbReference>
<comment type="catalytic activity">
    <reaction evidence="6">
        <text>hydrogencarbonate + H(+) = CO2 + H2O</text>
        <dbReference type="Rhea" id="RHEA:10748"/>
        <dbReference type="ChEBI" id="CHEBI:15377"/>
        <dbReference type="ChEBI" id="CHEBI:15378"/>
        <dbReference type="ChEBI" id="CHEBI:16526"/>
        <dbReference type="ChEBI" id="CHEBI:17544"/>
        <dbReference type="EC" id="4.2.1.1"/>
    </reaction>
</comment>
<keyword evidence="3 6" id="KW-0479">Metal-binding</keyword>
<reference evidence="8" key="2">
    <citation type="submission" date="2018-05" db="EMBL/GenBank/DDBJ databases">
        <title>OgluRS3 (Oryza glumaepatula Reference Sequence Version 3).</title>
        <authorList>
            <person name="Zhang J."/>
            <person name="Kudrna D."/>
            <person name="Lee S."/>
            <person name="Talag J."/>
            <person name="Welchert J."/>
            <person name="Wing R.A."/>
        </authorList>
    </citation>
    <scope>NUCLEOTIDE SEQUENCE [LARGE SCALE GENOMIC DNA]</scope>
</reference>
<dbReference type="PANTHER" id="PTHR18952:SF243">
    <property type="entry name" value="CARBONIC ANHYDRASE"/>
    <property type="match status" value="1"/>
</dbReference>
<dbReference type="SMART" id="SM01057">
    <property type="entry name" value="Carb_anhydrase"/>
    <property type="match status" value="1"/>
</dbReference>
<dbReference type="GO" id="GO:0006730">
    <property type="term" value="P:one-carbon metabolic process"/>
    <property type="evidence" value="ECO:0007669"/>
    <property type="project" value="TreeGrafter"/>
</dbReference>
<dbReference type="InterPro" id="IPR041891">
    <property type="entry name" value="Alpha_CA_prokaryot-like"/>
</dbReference>
<dbReference type="Gramene" id="OGLUM04G11570.2">
    <property type="protein sequence ID" value="OGLUM04G11570.2"/>
    <property type="gene ID" value="OGLUM04G11570"/>
</dbReference>
<comment type="function">
    <text evidence="6">Reversible hydration of carbon dioxide.</text>
</comment>
<feature type="domain" description="Alpha-carbonic anhydrase" evidence="7">
    <location>
        <begin position="29"/>
        <end position="266"/>
    </location>
</feature>
<reference evidence="8" key="1">
    <citation type="submission" date="2015-04" db="UniProtKB">
        <authorList>
            <consortium name="EnsemblPlants"/>
        </authorList>
    </citation>
    <scope>IDENTIFICATION</scope>
</reference>
<dbReference type="SUPFAM" id="SSF51069">
    <property type="entry name" value="Carbonic anhydrase"/>
    <property type="match status" value="1"/>
</dbReference>
<dbReference type="eggNOG" id="KOG0382">
    <property type="taxonomic scope" value="Eukaryota"/>
</dbReference>